<evidence type="ECO:0000313" key="3">
    <source>
        <dbReference type="Proteomes" id="UP000002700"/>
    </source>
</evidence>
<dbReference type="Proteomes" id="UP000002700">
    <property type="component" value="Chromosome I"/>
</dbReference>
<proteinExistence type="predicted"/>
<dbReference type="Gene3D" id="3.40.50.1820">
    <property type="entry name" value="alpha/beta hydrolase"/>
    <property type="match status" value="1"/>
</dbReference>
<sequence length="340" mass="38172">MAALRSRGPRLEKCLDTRAASRLAPRRMGWIDIIERSFFFLAAAMHSTQSVSDFVTVRGVKLHVRRWGRPDAPTLYMLHGWMDVAASFQFVVDALAGDWQVIAPDARGFGLSDWPVAAQGGGHYWFHEYLADLEALIDHYTPDGEVNLVGHSMGANVVCLYAGARPQRVRRVVDLEGFGLAPARAEQAPRRLAQWLDELRAPPELKRYASLEDVAARLVKTNPRLEPRRAAFLAAHWSTRDADGRYRLLADPAHKLRGPLLYRLDEVMAIWSKVRAKVLHVEAVDSPTLAFLAGEIPIAEFKARFAAFADWREKRVEDAGHMVHHDQPEQIAALIEAFCA</sequence>
<name>Q3JQR3_BURP1</name>
<dbReference type="HOGENOM" id="CLU_020336_13_5_4"/>
<evidence type="ECO:0000313" key="2">
    <source>
        <dbReference type="EMBL" id="ABA48394.1"/>
    </source>
</evidence>
<dbReference type="Pfam" id="PF00561">
    <property type="entry name" value="Abhydrolase_1"/>
    <property type="match status" value="1"/>
</dbReference>
<dbReference type="PRINTS" id="PR00111">
    <property type="entry name" value="ABHYDROLASE"/>
</dbReference>
<dbReference type="PANTHER" id="PTHR43798">
    <property type="entry name" value="MONOACYLGLYCEROL LIPASE"/>
    <property type="match status" value="1"/>
</dbReference>
<dbReference type="EMBL" id="CP000124">
    <property type="protein sequence ID" value="ABA48394.1"/>
    <property type="molecule type" value="Genomic_DNA"/>
</dbReference>
<protein>
    <submittedName>
        <fullName evidence="2">Hydrolase, alpha/beta fold family</fullName>
    </submittedName>
</protein>
<gene>
    <name evidence="2" type="ordered locus">BURPS1710b_2704</name>
</gene>
<dbReference type="InterPro" id="IPR050266">
    <property type="entry name" value="AB_hydrolase_sf"/>
</dbReference>
<dbReference type="AlphaFoldDB" id="Q3JQR3"/>
<dbReference type="PANTHER" id="PTHR43798:SF33">
    <property type="entry name" value="HYDROLASE, PUTATIVE (AFU_ORTHOLOGUE AFUA_2G14860)-RELATED"/>
    <property type="match status" value="1"/>
</dbReference>
<dbReference type="EnsemblBacteria" id="ABA48394">
    <property type="protein sequence ID" value="ABA48394"/>
    <property type="gene ID" value="BURPS1710b_2704"/>
</dbReference>
<dbReference type="InterPro" id="IPR029058">
    <property type="entry name" value="AB_hydrolase_fold"/>
</dbReference>
<evidence type="ECO:0000259" key="1">
    <source>
        <dbReference type="Pfam" id="PF00561"/>
    </source>
</evidence>
<accession>Q3JQR3</accession>
<keyword evidence="2" id="KW-0378">Hydrolase</keyword>
<dbReference type="ESTHER" id="burma-q62j15">
    <property type="family name" value="6_AlphaBeta_hydrolase"/>
</dbReference>
<dbReference type="KEGG" id="bpm:BURPS1710b_2704"/>
<dbReference type="GO" id="GO:0016787">
    <property type="term" value="F:hydrolase activity"/>
    <property type="evidence" value="ECO:0007669"/>
    <property type="project" value="UniProtKB-KW"/>
</dbReference>
<reference evidence="2 3" key="1">
    <citation type="submission" date="2005-09" db="EMBL/GenBank/DDBJ databases">
        <authorList>
            <person name="Woods D.E."/>
            <person name="Nierman W.C."/>
        </authorList>
    </citation>
    <scope>NUCLEOTIDE SEQUENCE [LARGE SCALE GENOMIC DNA]</scope>
    <source>
        <strain evidence="2 3">1710b</strain>
    </source>
</reference>
<organism evidence="2 3">
    <name type="scientific">Burkholderia pseudomallei (strain 1710b)</name>
    <dbReference type="NCBI Taxonomy" id="320372"/>
    <lineage>
        <taxon>Bacteria</taxon>
        <taxon>Pseudomonadati</taxon>
        <taxon>Pseudomonadota</taxon>
        <taxon>Betaproteobacteria</taxon>
        <taxon>Burkholderiales</taxon>
        <taxon>Burkholderiaceae</taxon>
        <taxon>Burkholderia</taxon>
        <taxon>pseudomallei group</taxon>
    </lineage>
</organism>
<dbReference type="GO" id="GO:0016020">
    <property type="term" value="C:membrane"/>
    <property type="evidence" value="ECO:0007669"/>
    <property type="project" value="TreeGrafter"/>
</dbReference>
<dbReference type="SUPFAM" id="SSF53474">
    <property type="entry name" value="alpha/beta-Hydrolases"/>
    <property type="match status" value="1"/>
</dbReference>
<feature type="domain" description="AB hydrolase-1" evidence="1">
    <location>
        <begin position="73"/>
        <end position="327"/>
    </location>
</feature>
<dbReference type="InterPro" id="IPR000073">
    <property type="entry name" value="AB_hydrolase_1"/>
</dbReference>